<reference evidence="1 2" key="1">
    <citation type="journal article" date="2014" name="PLoS Genet.">
        <title>The Genome of Spironucleus salmonicida Highlights a Fish Pathogen Adapted to Fluctuating Environments.</title>
        <authorList>
            <person name="Xu F."/>
            <person name="Jerlstrom-Hultqvist J."/>
            <person name="Einarsson E."/>
            <person name="Astvaldsson A."/>
            <person name="Svard S.G."/>
            <person name="Andersson J.O."/>
        </authorList>
    </citation>
    <scope>NUCLEOTIDE SEQUENCE</scope>
    <source>
        <strain evidence="2">ATCC 50377</strain>
    </source>
</reference>
<dbReference type="EMBL" id="AUWU02000003">
    <property type="protein sequence ID" value="KAH0575390.1"/>
    <property type="molecule type" value="Genomic_DNA"/>
</dbReference>
<evidence type="ECO:0000313" key="2">
    <source>
        <dbReference type="EMBL" id="KAH0575390.1"/>
    </source>
</evidence>
<dbReference type="Proteomes" id="UP000018208">
    <property type="component" value="Unassembled WGS sequence"/>
</dbReference>
<dbReference type="EMBL" id="KI546038">
    <property type="protein sequence ID" value="EST47601.1"/>
    <property type="molecule type" value="Genomic_DNA"/>
</dbReference>
<protein>
    <submittedName>
        <fullName evidence="1">Uncharacterized protein</fullName>
    </submittedName>
</protein>
<organism evidence="1">
    <name type="scientific">Spironucleus salmonicida</name>
    <dbReference type="NCBI Taxonomy" id="348837"/>
    <lineage>
        <taxon>Eukaryota</taxon>
        <taxon>Metamonada</taxon>
        <taxon>Diplomonadida</taxon>
        <taxon>Hexamitidae</taxon>
        <taxon>Hexamitinae</taxon>
        <taxon>Spironucleus</taxon>
    </lineage>
</organism>
<accession>V6LV64</accession>
<evidence type="ECO:0000313" key="1">
    <source>
        <dbReference type="EMBL" id="EST47601.1"/>
    </source>
</evidence>
<dbReference type="AlphaFoldDB" id="V6LV64"/>
<keyword evidence="3" id="KW-1185">Reference proteome</keyword>
<proteinExistence type="predicted"/>
<name>V6LV64_9EUKA</name>
<sequence>MDQLYQDHAAMRAFETLNRHQILSQQEFIDLHQPPLTNPEQQQKTLEAVALSFIPSTKQNAPFRISRQKGSKKVKIEISQEFKVFALQTSYTLRQFFQKQFDRHESEERSWGLLACAACSSLQKKLNQQKALFLVQDEFKTVRGIIFDLELQIGFRQSSVQHELSEFFENKARHIDSIDAFQHYSLIGNSDQQNDFSNFRQYLTDYEDIQLNEPNCNSDYGCGFGPDLDDFLDEYDSFSSVRSANLYTILLLENIERQSSELEKNIQFHHFRDQKQQLQVLMQSQQVSFPTEVTFTQQSFDIKDFTSFQVSTKTQRKSQKYVTQRQFFDYIPPETAEKFAEILYAVQVVGKYIFKDLESIKNQQQYDKFRQKISDMMDEIDNIISDKKFLQILRLSKIDQQIDFLKSVVGL</sequence>
<reference evidence="2" key="2">
    <citation type="submission" date="2020-12" db="EMBL/GenBank/DDBJ databases">
        <title>New Spironucleus salmonicida genome in near-complete chromosomes.</title>
        <authorList>
            <person name="Xu F."/>
            <person name="Kurt Z."/>
            <person name="Jimenez-Gonzalez A."/>
            <person name="Astvaldsson A."/>
            <person name="Andersson J.O."/>
            <person name="Svard S.G."/>
        </authorList>
    </citation>
    <scope>NUCLEOTIDE SEQUENCE</scope>
    <source>
        <strain evidence="2">ATCC 50377</strain>
    </source>
</reference>
<dbReference type="VEuPathDB" id="GiardiaDB:SS50377_23023"/>
<evidence type="ECO:0000313" key="3">
    <source>
        <dbReference type="Proteomes" id="UP000018208"/>
    </source>
</evidence>
<gene>
    <name evidence="1" type="ORF">SS50377_12296</name>
    <name evidence="2" type="ORF">SS50377_23023</name>
</gene>